<dbReference type="InterPro" id="IPR029044">
    <property type="entry name" value="Nucleotide-diphossugar_trans"/>
</dbReference>
<dbReference type="RefSeq" id="WP_189667940.1">
    <property type="nucleotide sequence ID" value="NZ_BNAS01000001.1"/>
</dbReference>
<sequence>MDRTAVVVGIVLAAGAGTRFGMPKALARADGGTPWLELACQALVDGGCGEVVVVLGARSDEAEDLAPSGATPVVAAGWESGISASLRTGLAAAQDTGADAAVVTLVDLPGLRADAVRRVLDTALEPDAARLALARATYGGRPGHPVLVGRAHWQPLAAAARGDEGAGPYLRAHGAVAIDCTDLGGGDDVDRP</sequence>
<dbReference type="Proteomes" id="UP000627369">
    <property type="component" value="Unassembled WGS sequence"/>
</dbReference>
<evidence type="ECO:0000259" key="1">
    <source>
        <dbReference type="Pfam" id="PF12804"/>
    </source>
</evidence>
<reference evidence="2" key="1">
    <citation type="journal article" date="2014" name="Int. J. Syst. Evol. Microbiol.">
        <title>Complete genome sequence of Corynebacterium casei LMG S-19264T (=DSM 44701T), isolated from a smear-ripened cheese.</title>
        <authorList>
            <consortium name="US DOE Joint Genome Institute (JGI-PGF)"/>
            <person name="Walter F."/>
            <person name="Albersmeier A."/>
            <person name="Kalinowski J."/>
            <person name="Ruckert C."/>
        </authorList>
    </citation>
    <scope>NUCLEOTIDE SEQUENCE</scope>
    <source>
        <strain evidence="2">CGMCC 4.7398</strain>
    </source>
</reference>
<organism evidence="2 3">
    <name type="scientific">Promicromonospora soli</name>
    <dbReference type="NCBI Taxonomy" id="2035533"/>
    <lineage>
        <taxon>Bacteria</taxon>
        <taxon>Bacillati</taxon>
        <taxon>Actinomycetota</taxon>
        <taxon>Actinomycetes</taxon>
        <taxon>Micrococcales</taxon>
        <taxon>Promicromonosporaceae</taxon>
        <taxon>Promicromonospora</taxon>
    </lineage>
</organism>
<dbReference type="PANTHER" id="PTHR43777">
    <property type="entry name" value="MOLYBDENUM COFACTOR CYTIDYLYLTRANSFERASE"/>
    <property type="match status" value="1"/>
</dbReference>
<dbReference type="AlphaFoldDB" id="A0A919FJI6"/>
<evidence type="ECO:0000313" key="3">
    <source>
        <dbReference type="Proteomes" id="UP000627369"/>
    </source>
</evidence>
<comment type="caution">
    <text evidence="2">The sequence shown here is derived from an EMBL/GenBank/DDBJ whole genome shotgun (WGS) entry which is preliminary data.</text>
</comment>
<protein>
    <submittedName>
        <fullName evidence="2">Molybdopterin-guanine dinucleotide biosynthesis protein MobA</fullName>
    </submittedName>
</protein>
<keyword evidence="3" id="KW-1185">Reference proteome</keyword>
<reference evidence="2" key="2">
    <citation type="submission" date="2020-09" db="EMBL/GenBank/DDBJ databases">
        <authorList>
            <person name="Sun Q."/>
            <person name="Zhou Y."/>
        </authorList>
    </citation>
    <scope>NUCLEOTIDE SEQUENCE</scope>
    <source>
        <strain evidence="2">CGMCC 4.7398</strain>
    </source>
</reference>
<feature type="domain" description="MobA-like NTP transferase" evidence="1">
    <location>
        <begin position="9"/>
        <end position="174"/>
    </location>
</feature>
<dbReference type="Pfam" id="PF12804">
    <property type="entry name" value="NTP_transf_3"/>
    <property type="match status" value="1"/>
</dbReference>
<accession>A0A919FJI6</accession>
<name>A0A919FJI6_9MICO</name>
<dbReference type="GO" id="GO:0016779">
    <property type="term" value="F:nucleotidyltransferase activity"/>
    <property type="evidence" value="ECO:0007669"/>
    <property type="project" value="UniProtKB-ARBA"/>
</dbReference>
<dbReference type="SUPFAM" id="SSF53448">
    <property type="entry name" value="Nucleotide-diphospho-sugar transferases"/>
    <property type="match status" value="1"/>
</dbReference>
<dbReference type="CDD" id="cd04182">
    <property type="entry name" value="GT_2_like_f"/>
    <property type="match status" value="1"/>
</dbReference>
<proteinExistence type="predicted"/>
<dbReference type="Gene3D" id="3.90.550.10">
    <property type="entry name" value="Spore Coat Polysaccharide Biosynthesis Protein SpsA, Chain A"/>
    <property type="match status" value="1"/>
</dbReference>
<dbReference type="PANTHER" id="PTHR43777:SF1">
    <property type="entry name" value="MOLYBDENUM COFACTOR CYTIDYLYLTRANSFERASE"/>
    <property type="match status" value="1"/>
</dbReference>
<dbReference type="EMBL" id="BNAS01000001">
    <property type="protein sequence ID" value="GHH67051.1"/>
    <property type="molecule type" value="Genomic_DNA"/>
</dbReference>
<evidence type="ECO:0000313" key="2">
    <source>
        <dbReference type="EMBL" id="GHH67051.1"/>
    </source>
</evidence>
<dbReference type="InterPro" id="IPR025877">
    <property type="entry name" value="MobA-like_NTP_Trfase"/>
</dbReference>
<gene>
    <name evidence="2" type="ORF">GCM10017772_08060</name>
</gene>